<gene>
    <name evidence="1" type="ORF">DHETER_LOCUS10339</name>
</gene>
<name>A0ACA9NTE2_9GLOM</name>
<dbReference type="EMBL" id="CAJVPU010020031">
    <property type="protein sequence ID" value="CAG8674621.1"/>
    <property type="molecule type" value="Genomic_DNA"/>
</dbReference>
<evidence type="ECO:0000313" key="1">
    <source>
        <dbReference type="EMBL" id="CAG8674621.1"/>
    </source>
</evidence>
<sequence length="88" mass="10203">DTTESLVGKLESSINEYDYNVEFSLNTCNELIEFREVELAEDKKIFEFLLNTVASNIQNNNFYNIYKKLRQTLITKARGCQKALSART</sequence>
<protein>
    <submittedName>
        <fullName evidence="1">3275_t:CDS:1</fullName>
    </submittedName>
</protein>
<accession>A0ACA9NTE2</accession>
<dbReference type="Proteomes" id="UP000789702">
    <property type="component" value="Unassembled WGS sequence"/>
</dbReference>
<evidence type="ECO:0000313" key="2">
    <source>
        <dbReference type="Proteomes" id="UP000789702"/>
    </source>
</evidence>
<feature type="non-terminal residue" evidence="1">
    <location>
        <position position="1"/>
    </location>
</feature>
<proteinExistence type="predicted"/>
<keyword evidence="2" id="KW-1185">Reference proteome</keyword>
<reference evidence="1" key="1">
    <citation type="submission" date="2021-06" db="EMBL/GenBank/DDBJ databases">
        <authorList>
            <person name="Kallberg Y."/>
            <person name="Tangrot J."/>
            <person name="Rosling A."/>
        </authorList>
    </citation>
    <scope>NUCLEOTIDE SEQUENCE</scope>
    <source>
        <strain evidence="1">IL203A</strain>
    </source>
</reference>
<comment type="caution">
    <text evidence="1">The sequence shown here is derived from an EMBL/GenBank/DDBJ whole genome shotgun (WGS) entry which is preliminary data.</text>
</comment>
<organism evidence="1 2">
    <name type="scientific">Dentiscutata heterogama</name>
    <dbReference type="NCBI Taxonomy" id="1316150"/>
    <lineage>
        <taxon>Eukaryota</taxon>
        <taxon>Fungi</taxon>
        <taxon>Fungi incertae sedis</taxon>
        <taxon>Mucoromycota</taxon>
        <taxon>Glomeromycotina</taxon>
        <taxon>Glomeromycetes</taxon>
        <taxon>Diversisporales</taxon>
        <taxon>Gigasporaceae</taxon>
        <taxon>Dentiscutata</taxon>
    </lineage>
</organism>